<name>A0AAW0F8Q4_9APHY</name>
<dbReference type="EMBL" id="JASBNA010000135">
    <property type="protein sequence ID" value="KAK7676101.1"/>
    <property type="molecule type" value="Genomic_DNA"/>
</dbReference>
<protein>
    <recommendedName>
        <fullName evidence="2">DUF6533 domain-containing protein</fullName>
    </recommendedName>
</protein>
<dbReference type="InterPro" id="IPR045340">
    <property type="entry name" value="DUF6533"/>
</dbReference>
<gene>
    <name evidence="3" type="ORF">QCA50_020941</name>
</gene>
<keyword evidence="1" id="KW-0472">Membrane</keyword>
<feature type="transmembrane region" description="Helical" evidence="1">
    <location>
        <begin position="174"/>
        <end position="195"/>
    </location>
</feature>
<reference evidence="3 4" key="1">
    <citation type="submission" date="2022-09" db="EMBL/GenBank/DDBJ databases">
        <authorList>
            <person name="Palmer J.M."/>
        </authorList>
    </citation>
    <scope>NUCLEOTIDE SEQUENCE [LARGE SCALE GENOMIC DNA]</scope>
    <source>
        <strain evidence="3 4">DSM 7382</strain>
    </source>
</reference>
<proteinExistence type="predicted"/>
<dbReference type="Proteomes" id="UP001385951">
    <property type="component" value="Unassembled WGS sequence"/>
</dbReference>
<comment type="caution">
    <text evidence="3">The sequence shown here is derived from an EMBL/GenBank/DDBJ whole genome shotgun (WGS) entry which is preliminary data.</text>
</comment>
<feature type="transmembrane region" description="Helical" evidence="1">
    <location>
        <begin position="134"/>
        <end position="153"/>
    </location>
</feature>
<organism evidence="3 4">
    <name type="scientific">Cerrena zonata</name>
    <dbReference type="NCBI Taxonomy" id="2478898"/>
    <lineage>
        <taxon>Eukaryota</taxon>
        <taxon>Fungi</taxon>
        <taxon>Dikarya</taxon>
        <taxon>Basidiomycota</taxon>
        <taxon>Agaricomycotina</taxon>
        <taxon>Agaricomycetes</taxon>
        <taxon>Polyporales</taxon>
        <taxon>Cerrenaceae</taxon>
        <taxon>Cerrena</taxon>
    </lineage>
</organism>
<feature type="domain" description="DUF6533" evidence="2">
    <location>
        <begin position="20"/>
        <end position="66"/>
    </location>
</feature>
<evidence type="ECO:0000313" key="3">
    <source>
        <dbReference type="EMBL" id="KAK7676101.1"/>
    </source>
</evidence>
<evidence type="ECO:0000313" key="4">
    <source>
        <dbReference type="Proteomes" id="UP001385951"/>
    </source>
</evidence>
<evidence type="ECO:0000259" key="2">
    <source>
        <dbReference type="Pfam" id="PF20151"/>
    </source>
</evidence>
<accession>A0AAW0F8Q4</accession>
<feature type="transmembrane region" description="Helical" evidence="1">
    <location>
        <begin position="20"/>
        <end position="38"/>
    </location>
</feature>
<feature type="transmembrane region" description="Helical" evidence="1">
    <location>
        <begin position="50"/>
        <end position="73"/>
    </location>
</feature>
<dbReference type="Pfam" id="PF20151">
    <property type="entry name" value="DUF6533"/>
    <property type="match status" value="1"/>
</dbReference>
<sequence length="254" mass="29159">MDSLTDYDIWIFGSREPDRYSIAASVVILYYDYLLTINSEYNLFWLDSRLSWISFFYFLNRYTALIAQVPVIVEFFWDLSPQWQISLFRGLPAYPNGKLRICDLPLTKEQGKRIYSYAPILEANSLCTPSLDYALAWSQAIAFDCIIFALTLYKRLQIGRTVENSLFSLMLRDGTMYFGFLGLAYVFELLNFLVWGDIVQMASLTNAIASTLISRLMLNIRDPKNSGLQHSTIDPTSSIAFNYPEALSSAESYD</sequence>
<evidence type="ECO:0000256" key="1">
    <source>
        <dbReference type="SAM" id="Phobius"/>
    </source>
</evidence>
<keyword evidence="4" id="KW-1185">Reference proteome</keyword>
<keyword evidence="1" id="KW-1133">Transmembrane helix</keyword>
<dbReference type="AlphaFoldDB" id="A0AAW0F8Q4"/>
<keyword evidence="1" id="KW-0812">Transmembrane</keyword>